<dbReference type="GO" id="GO:0005576">
    <property type="term" value="C:extracellular region"/>
    <property type="evidence" value="ECO:0007669"/>
    <property type="project" value="UniProtKB-SubCell"/>
</dbReference>
<keyword evidence="4" id="KW-0372">Hormone</keyword>
<dbReference type="GO" id="GO:0007218">
    <property type="term" value="P:neuropeptide signaling pathway"/>
    <property type="evidence" value="ECO:0007669"/>
    <property type="project" value="UniProtKB-KW"/>
</dbReference>
<dbReference type="PANTHER" id="PTHR35981:SF2">
    <property type="entry name" value="ION TRANSPORT PEPTIDE, ISOFORM C"/>
    <property type="match status" value="1"/>
</dbReference>
<feature type="disulfide bond" evidence="7">
    <location>
        <begin position="51"/>
        <end position="87"/>
    </location>
</feature>
<feature type="chain" id="PRO_5012335530" evidence="8">
    <location>
        <begin position="23"/>
        <end position="118"/>
    </location>
</feature>
<dbReference type="InterPro" id="IPR031098">
    <property type="entry name" value="Crust_neurohorm"/>
</dbReference>
<feature type="disulfide bond" evidence="7">
    <location>
        <begin position="70"/>
        <end position="96"/>
    </location>
</feature>
<dbReference type="RefSeq" id="XP_027226579.2">
    <property type="nucleotide sequence ID" value="XM_027370778.2"/>
</dbReference>
<dbReference type="PANTHER" id="PTHR35981">
    <property type="entry name" value="ION TRANSPORT PEPTIDE, ISOFORM C"/>
    <property type="match status" value="1"/>
</dbReference>
<comment type="subcellular location">
    <subcellularLocation>
        <location evidence="1">Secreted</location>
    </subcellularLocation>
</comment>
<keyword evidence="3" id="KW-0964">Secreted</keyword>
<dbReference type="OrthoDB" id="6330469at2759"/>
<evidence type="ECO:0000256" key="3">
    <source>
        <dbReference type="ARBA" id="ARBA00022525"/>
    </source>
</evidence>
<proteinExistence type="inferred from homology"/>
<evidence type="ECO:0000256" key="8">
    <source>
        <dbReference type="SAM" id="SignalP"/>
    </source>
</evidence>
<dbReference type="GO" id="GO:0007623">
    <property type="term" value="P:circadian rhythm"/>
    <property type="evidence" value="ECO:0007669"/>
    <property type="project" value="TreeGrafter"/>
</dbReference>
<dbReference type="InterPro" id="IPR000346">
    <property type="entry name" value="Hyperglycemic1"/>
</dbReference>
<evidence type="ECO:0000256" key="4">
    <source>
        <dbReference type="ARBA" id="ARBA00022702"/>
    </source>
</evidence>
<dbReference type="PROSITE" id="PS51257">
    <property type="entry name" value="PROKAR_LIPOPROTEIN"/>
    <property type="match status" value="1"/>
</dbReference>
<keyword evidence="8" id="KW-0732">Signal</keyword>
<feature type="disulfide bond" evidence="7">
    <location>
        <begin position="67"/>
        <end position="83"/>
    </location>
</feature>
<dbReference type="PRINTS" id="PR00550">
    <property type="entry name" value="HYPRGLYCEMIC"/>
</dbReference>
<evidence type="ECO:0000256" key="1">
    <source>
        <dbReference type="ARBA" id="ARBA00004613"/>
    </source>
</evidence>
<dbReference type="SUPFAM" id="SSF81778">
    <property type="entry name" value="Crustacean CHH/MIH/GIH neurohormone"/>
    <property type="match status" value="1"/>
</dbReference>
<dbReference type="InterPro" id="IPR018251">
    <property type="entry name" value="Crust_neurhormone_CS"/>
</dbReference>
<evidence type="ECO:0000256" key="5">
    <source>
        <dbReference type="ARBA" id="ARBA00023157"/>
    </source>
</evidence>
<protein>
    <submittedName>
        <fullName evidence="9">Sinus gland peptide G</fullName>
    </submittedName>
</protein>
<evidence type="ECO:0000313" key="9">
    <source>
        <dbReference type="EMBL" id="BBA57873.1"/>
    </source>
</evidence>
<evidence type="ECO:0000256" key="7">
    <source>
        <dbReference type="PIRSR" id="PIRSR631098-51"/>
    </source>
</evidence>
<keyword evidence="6" id="KW-0527">Neuropeptide</keyword>
<dbReference type="AlphaFoldDB" id="A0A292G5G0"/>
<dbReference type="PRINTS" id="PR00548">
    <property type="entry name" value="HYPRGLYCEMC1"/>
</dbReference>
<evidence type="ECO:0000256" key="2">
    <source>
        <dbReference type="ARBA" id="ARBA00005447"/>
    </source>
</evidence>
<comment type="similarity">
    <text evidence="2">Belongs to the arthropod CHH/MIH/GIH/VIH hormone family.</text>
</comment>
<dbReference type="Gene3D" id="1.10.2010.10">
    <property type="entry name" value="Crustacean CHH/MIH/GIH neurohormone"/>
    <property type="match status" value="1"/>
</dbReference>
<feature type="signal peptide" evidence="8">
    <location>
        <begin position="1"/>
        <end position="22"/>
    </location>
</feature>
<dbReference type="Pfam" id="PF01147">
    <property type="entry name" value="Crust_neurohorm"/>
    <property type="match status" value="1"/>
</dbReference>
<accession>A0A292G5G0</accession>
<reference evidence="9" key="1">
    <citation type="submission" date="2017-08" db="EMBL/GenBank/DDBJ databases">
        <title>Gene structure and expression analyses of multiple vitellogenesis-inhibiting hormones in the whiteleg shrimp Litopenaeus vannamei.</title>
        <authorList>
            <person name="Kang B.J."/>
            <person name="Sultana Z."/>
            <person name="Chen H.-Y."/>
            <person name="Zhang G."/>
            <person name="Wilder M.N."/>
        </authorList>
    </citation>
    <scope>NUCLEOTIDE SEQUENCE</scope>
    <source>
        <tissue evidence="9">Muscle</tissue>
    </source>
</reference>
<keyword evidence="5 7" id="KW-1015">Disulfide bond</keyword>
<sequence>MTAFRLMAVALVVVVACSTTWARSAEGSSSPVASLIRGRSLSKRANFDPSCTGVYDRELLGRLSRLCDDCYNVFREPKVATECRSNCFYNPVFVQCLEYLIPADLHEEYQALVQTVGK</sequence>
<dbReference type="EMBL" id="LC318279">
    <property type="protein sequence ID" value="BBA57873.1"/>
    <property type="molecule type" value="Genomic_DNA"/>
</dbReference>
<dbReference type="InterPro" id="IPR035957">
    <property type="entry name" value="Crust_neurohorm_sf"/>
</dbReference>
<dbReference type="GO" id="GO:0005184">
    <property type="term" value="F:neuropeptide hormone activity"/>
    <property type="evidence" value="ECO:0007669"/>
    <property type="project" value="InterPro"/>
</dbReference>
<name>A0A292G5G0_PENVA</name>
<dbReference type="PROSITE" id="PS01250">
    <property type="entry name" value="CHH_MIH_GIH"/>
    <property type="match status" value="1"/>
</dbReference>
<evidence type="ECO:0000256" key="6">
    <source>
        <dbReference type="ARBA" id="ARBA00023320"/>
    </source>
</evidence>
<dbReference type="InterPro" id="IPR001166">
    <property type="entry name" value="Hyperglycemic"/>
</dbReference>
<organism evidence="9">
    <name type="scientific">Penaeus vannamei</name>
    <name type="common">Whiteleg shrimp</name>
    <name type="synonym">Litopenaeus vannamei</name>
    <dbReference type="NCBI Taxonomy" id="6689"/>
    <lineage>
        <taxon>Eukaryota</taxon>
        <taxon>Metazoa</taxon>
        <taxon>Ecdysozoa</taxon>
        <taxon>Arthropoda</taxon>
        <taxon>Crustacea</taxon>
        <taxon>Multicrustacea</taxon>
        <taxon>Malacostraca</taxon>
        <taxon>Eumalacostraca</taxon>
        <taxon>Eucarida</taxon>
        <taxon>Decapoda</taxon>
        <taxon>Dendrobranchiata</taxon>
        <taxon>Penaeoidea</taxon>
        <taxon>Penaeidae</taxon>
        <taxon>Penaeus</taxon>
    </lineage>
</organism>
<dbReference type="KEGG" id="pvm:113818576"/>
<dbReference type="GeneID" id="113818576"/>